<reference evidence="1" key="1">
    <citation type="journal article" date="2021" name="PeerJ">
        <title>Extensive microbial diversity within the chicken gut microbiome revealed by metagenomics and culture.</title>
        <authorList>
            <person name="Gilroy R."/>
            <person name="Ravi A."/>
            <person name="Getino M."/>
            <person name="Pursley I."/>
            <person name="Horton D.L."/>
            <person name="Alikhan N.F."/>
            <person name="Baker D."/>
            <person name="Gharbi K."/>
            <person name="Hall N."/>
            <person name="Watson M."/>
            <person name="Adriaenssens E.M."/>
            <person name="Foster-Nyarko E."/>
            <person name="Jarju S."/>
            <person name="Secka A."/>
            <person name="Antonio M."/>
            <person name="Oren A."/>
            <person name="Chaudhuri R.R."/>
            <person name="La Ragione R."/>
            <person name="Hildebrand F."/>
            <person name="Pallen M.J."/>
        </authorList>
    </citation>
    <scope>NUCLEOTIDE SEQUENCE</scope>
    <source>
        <strain evidence="1">CHK187-11901</strain>
    </source>
</reference>
<dbReference type="InterPro" id="IPR003772">
    <property type="entry name" value="YceD"/>
</dbReference>
<evidence type="ECO:0000313" key="2">
    <source>
        <dbReference type="Proteomes" id="UP000823896"/>
    </source>
</evidence>
<organism evidence="1 2">
    <name type="scientific">Candidatus Merdibacter merdavium</name>
    <dbReference type="NCBI Taxonomy" id="2838692"/>
    <lineage>
        <taxon>Bacteria</taxon>
        <taxon>Bacillati</taxon>
        <taxon>Bacillota</taxon>
        <taxon>Erysipelotrichia</taxon>
        <taxon>Erysipelotrichales</taxon>
        <taxon>Erysipelotrichaceae</taxon>
        <taxon>Merdibacter</taxon>
    </lineage>
</organism>
<name>A0A9D2NTU6_9FIRM</name>
<dbReference type="AlphaFoldDB" id="A0A9D2NTU6"/>
<protein>
    <submittedName>
        <fullName evidence="1">DUF177 domain-containing protein</fullName>
    </submittedName>
</protein>
<sequence length="169" mass="19354">MRYSKADFLQAMNNTIALDEDISFEPEAFARMHHIRSVPRVHVSGEIHYDVVSERVYADLSVTGVMIVPCSITLEDVEVEFHSDASEQFSFVKCDDADVHETKGDVVELLPVIFQLILMEVPLKVVKPGIGEYPQGNGWKVIKEEDLRKEKEHEIDPRLAKLREFKVEE</sequence>
<comment type="caution">
    <text evidence="1">The sequence shown here is derived from an EMBL/GenBank/DDBJ whole genome shotgun (WGS) entry which is preliminary data.</text>
</comment>
<accession>A0A9D2NTU6</accession>
<reference evidence="1" key="2">
    <citation type="submission" date="2021-04" db="EMBL/GenBank/DDBJ databases">
        <authorList>
            <person name="Gilroy R."/>
        </authorList>
    </citation>
    <scope>NUCLEOTIDE SEQUENCE</scope>
    <source>
        <strain evidence="1">CHK187-11901</strain>
    </source>
</reference>
<evidence type="ECO:0000313" key="1">
    <source>
        <dbReference type="EMBL" id="HJC37373.1"/>
    </source>
</evidence>
<dbReference type="Proteomes" id="UP000823896">
    <property type="component" value="Unassembled WGS sequence"/>
</dbReference>
<gene>
    <name evidence="1" type="ORF">H9702_09645</name>
</gene>
<proteinExistence type="predicted"/>
<dbReference type="Pfam" id="PF02620">
    <property type="entry name" value="YceD"/>
    <property type="match status" value="1"/>
</dbReference>
<dbReference type="EMBL" id="DWWM01000057">
    <property type="protein sequence ID" value="HJC37373.1"/>
    <property type="molecule type" value="Genomic_DNA"/>
</dbReference>